<dbReference type="SUPFAM" id="SSF103473">
    <property type="entry name" value="MFS general substrate transporter"/>
    <property type="match status" value="1"/>
</dbReference>
<dbReference type="EMBL" id="FNZM01000005">
    <property type="protein sequence ID" value="SEJ45660.1"/>
    <property type="molecule type" value="Genomic_DNA"/>
</dbReference>
<dbReference type="InterPro" id="IPR020846">
    <property type="entry name" value="MFS_dom"/>
</dbReference>
<feature type="transmembrane region" description="Helical" evidence="6">
    <location>
        <begin position="404"/>
        <end position="425"/>
    </location>
</feature>
<feature type="domain" description="Major facilitator superfamily (MFS) profile" evidence="7">
    <location>
        <begin position="66"/>
        <end position="455"/>
    </location>
</feature>
<feature type="transmembrane region" description="Helical" evidence="6">
    <location>
        <begin position="314"/>
        <end position="332"/>
    </location>
</feature>
<evidence type="ECO:0000313" key="9">
    <source>
        <dbReference type="Proteomes" id="UP000183529"/>
    </source>
</evidence>
<evidence type="ECO:0000256" key="1">
    <source>
        <dbReference type="ARBA" id="ARBA00004141"/>
    </source>
</evidence>
<evidence type="ECO:0000256" key="4">
    <source>
        <dbReference type="ARBA" id="ARBA00023136"/>
    </source>
</evidence>
<feature type="transmembrane region" description="Helical" evidence="6">
    <location>
        <begin position="132"/>
        <end position="151"/>
    </location>
</feature>
<feature type="transmembrane region" description="Helical" evidence="6">
    <location>
        <begin position="216"/>
        <end position="235"/>
    </location>
</feature>
<dbReference type="PANTHER" id="PTHR23508:SF10">
    <property type="entry name" value="CARBOXYLIC ACID TRANSPORTER PROTEIN HOMOLOG"/>
    <property type="match status" value="1"/>
</dbReference>
<dbReference type="InterPro" id="IPR011701">
    <property type="entry name" value="MFS"/>
</dbReference>
<dbReference type="Proteomes" id="UP000183529">
    <property type="component" value="Unassembled WGS sequence"/>
</dbReference>
<feature type="transmembrane region" description="Helical" evidence="6">
    <location>
        <begin position="190"/>
        <end position="210"/>
    </location>
</feature>
<feature type="transmembrane region" description="Helical" evidence="6">
    <location>
        <begin position="280"/>
        <end position="302"/>
    </location>
</feature>
<dbReference type="Gene3D" id="1.20.1250.20">
    <property type="entry name" value="MFS general substrate transporter like domains"/>
    <property type="match status" value="2"/>
</dbReference>
<feature type="transmembrane region" description="Helical" evidence="6">
    <location>
        <begin position="66"/>
        <end position="93"/>
    </location>
</feature>
<feature type="transmembrane region" description="Helical" evidence="6">
    <location>
        <begin position="367"/>
        <end position="392"/>
    </location>
</feature>
<feature type="compositionally biased region" description="Polar residues" evidence="5">
    <location>
        <begin position="1"/>
        <end position="28"/>
    </location>
</feature>
<evidence type="ECO:0000256" key="3">
    <source>
        <dbReference type="ARBA" id="ARBA00022989"/>
    </source>
</evidence>
<evidence type="ECO:0000259" key="7">
    <source>
        <dbReference type="PROSITE" id="PS50850"/>
    </source>
</evidence>
<dbReference type="InterPro" id="IPR005829">
    <property type="entry name" value="Sugar_transporter_CS"/>
</dbReference>
<dbReference type="InterPro" id="IPR036259">
    <property type="entry name" value="MFS_trans_sf"/>
</dbReference>
<proteinExistence type="predicted"/>
<sequence>MSPASPSGSQPDPRSASVSPNPQAPQDSDATPADVAFAPAASTHVNAPDPSGDPANTAPRGHAVRALIASVAGYAMDGFDLLMLGFMLPAISADLHLTGAQAGSLVTWTLVGAVVGGIVFGLLSDRFGRVRVLTWTILLFAVFTGLCALSRGYADLLVYRTIAGIGLGGEFGIGMALVAEAWPARLRARASSYVGLGWQAGVLAAALLTPWLLPVIGWRGMFAVGLLPAVASFFVRRRVEEPELFVAHRERVAQAAPQHKPRALRLLVADARTARASLGVAVLCSVQNFGYYGLMIWLPAYLAKSFGYSLTKSGLWTAASVAGMALGIWLFGVAADRFGRRPAFLFYQAGAVAMVFVYAQLSTPFALLIGGAAMGVFVNGMIGGYGALISELYPTAARATAQNVLFNIGRAVGGFGPLAVGAVAARYSFSTALAMLASIYVLDILATLFLIPERRGAALD</sequence>
<protein>
    <submittedName>
        <fullName evidence="8">Benzoate transport</fullName>
    </submittedName>
</protein>
<name>A0AAQ1GE65_9BURK</name>
<comment type="caution">
    <text evidence="8">The sequence shown here is derived from an EMBL/GenBank/DDBJ whole genome shotgun (WGS) entry which is preliminary data.</text>
</comment>
<dbReference type="PANTHER" id="PTHR23508">
    <property type="entry name" value="CARBOXYLIC ACID TRANSPORTER PROTEIN HOMOLOG"/>
    <property type="match status" value="1"/>
</dbReference>
<dbReference type="GO" id="GO:0005886">
    <property type="term" value="C:plasma membrane"/>
    <property type="evidence" value="ECO:0007669"/>
    <property type="project" value="TreeGrafter"/>
</dbReference>
<reference evidence="8 9" key="1">
    <citation type="submission" date="2016-10" db="EMBL/GenBank/DDBJ databases">
        <authorList>
            <person name="Varghese N."/>
            <person name="Submissions S."/>
        </authorList>
    </citation>
    <scope>NUCLEOTIDE SEQUENCE [LARGE SCALE GENOMIC DNA]</scope>
    <source>
        <strain evidence="8 9">LMG 22274</strain>
    </source>
</reference>
<dbReference type="AlphaFoldDB" id="A0AAQ1GE65"/>
<feature type="transmembrane region" description="Helical" evidence="6">
    <location>
        <begin position="105"/>
        <end position="123"/>
    </location>
</feature>
<gene>
    <name evidence="8" type="ORF">SAMN05216550_10516</name>
</gene>
<feature type="compositionally biased region" description="Low complexity" evidence="5">
    <location>
        <begin position="29"/>
        <end position="41"/>
    </location>
</feature>
<feature type="transmembrane region" description="Helical" evidence="6">
    <location>
        <begin position="431"/>
        <end position="451"/>
    </location>
</feature>
<dbReference type="PROSITE" id="PS50850">
    <property type="entry name" value="MFS"/>
    <property type="match status" value="1"/>
</dbReference>
<dbReference type="Pfam" id="PF07690">
    <property type="entry name" value="MFS_1"/>
    <property type="match status" value="1"/>
</dbReference>
<keyword evidence="3 6" id="KW-1133">Transmembrane helix</keyword>
<feature type="transmembrane region" description="Helical" evidence="6">
    <location>
        <begin position="344"/>
        <end position="361"/>
    </location>
</feature>
<accession>A0AAQ1GE65</accession>
<evidence type="ECO:0000313" key="8">
    <source>
        <dbReference type="EMBL" id="SEJ45660.1"/>
    </source>
</evidence>
<keyword evidence="4 6" id="KW-0472">Membrane</keyword>
<evidence type="ECO:0000256" key="5">
    <source>
        <dbReference type="SAM" id="MobiDB-lite"/>
    </source>
</evidence>
<dbReference type="PROSITE" id="PS00217">
    <property type="entry name" value="SUGAR_TRANSPORT_2"/>
    <property type="match status" value="1"/>
</dbReference>
<dbReference type="GO" id="GO:0046943">
    <property type="term" value="F:carboxylic acid transmembrane transporter activity"/>
    <property type="evidence" value="ECO:0007669"/>
    <property type="project" value="TreeGrafter"/>
</dbReference>
<feature type="region of interest" description="Disordered" evidence="5">
    <location>
        <begin position="1"/>
        <end position="58"/>
    </location>
</feature>
<feature type="transmembrane region" description="Helical" evidence="6">
    <location>
        <begin position="157"/>
        <end position="178"/>
    </location>
</feature>
<keyword evidence="2 6" id="KW-0812">Transmembrane</keyword>
<evidence type="ECO:0000256" key="6">
    <source>
        <dbReference type="SAM" id="Phobius"/>
    </source>
</evidence>
<evidence type="ECO:0000256" key="2">
    <source>
        <dbReference type="ARBA" id="ARBA00022692"/>
    </source>
</evidence>
<organism evidence="8 9">
    <name type="scientific">Paraburkholderia tropica</name>
    <dbReference type="NCBI Taxonomy" id="92647"/>
    <lineage>
        <taxon>Bacteria</taxon>
        <taxon>Pseudomonadati</taxon>
        <taxon>Pseudomonadota</taxon>
        <taxon>Betaproteobacteria</taxon>
        <taxon>Burkholderiales</taxon>
        <taxon>Burkholderiaceae</taxon>
        <taxon>Paraburkholderia</taxon>
    </lineage>
</organism>
<comment type="subcellular location">
    <subcellularLocation>
        <location evidence="1">Membrane</location>
        <topology evidence="1">Multi-pass membrane protein</topology>
    </subcellularLocation>
</comment>